<protein>
    <submittedName>
        <fullName evidence="3">Uncharacterized protein</fullName>
    </submittedName>
</protein>
<evidence type="ECO:0000313" key="3">
    <source>
        <dbReference type="EMBL" id="KAK7909808.1"/>
    </source>
</evidence>
<feature type="chain" id="PRO_5043765884" evidence="2">
    <location>
        <begin position="24"/>
        <end position="570"/>
    </location>
</feature>
<evidence type="ECO:0000256" key="1">
    <source>
        <dbReference type="SAM" id="MobiDB-lite"/>
    </source>
</evidence>
<feature type="compositionally biased region" description="Basic and acidic residues" evidence="1">
    <location>
        <begin position="184"/>
        <end position="193"/>
    </location>
</feature>
<organism evidence="3 4">
    <name type="scientific">Mugilogobius chulae</name>
    <name type="common">yellowstripe goby</name>
    <dbReference type="NCBI Taxonomy" id="88201"/>
    <lineage>
        <taxon>Eukaryota</taxon>
        <taxon>Metazoa</taxon>
        <taxon>Chordata</taxon>
        <taxon>Craniata</taxon>
        <taxon>Vertebrata</taxon>
        <taxon>Euteleostomi</taxon>
        <taxon>Actinopterygii</taxon>
        <taxon>Neopterygii</taxon>
        <taxon>Teleostei</taxon>
        <taxon>Neoteleostei</taxon>
        <taxon>Acanthomorphata</taxon>
        <taxon>Gobiaria</taxon>
        <taxon>Gobiiformes</taxon>
        <taxon>Gobioidei</taxon>
        <taxon>Gobiidae</taxon>
        <taxon>Gobionellinae</taxon>
        <taxon>Mugilogobius</taxon>
    </lineage>
</organism>
<feature type="region of interest" description="Disordered" evidence="1">
    <location>
        <begin position="248"/>
        <end position="274"/>
    </location>
</feature>
<feature type="compositionally biased region" description="Polar residues" evidence="1">
    <location>
        <begin position="359"/>
        <end position="371"/>
    </location>
</feature>
<name>A0AAW0P4M0_9GOBI</name>
<reference evidence="4" key="1">
    <citation type="submission" date="2024-04" db="EMBL/GenBank/DDBJ databases">
        <title>Salinicola lusitanus LLJ914,a marine bacterium isolated from the Okinawa Trough.</title>
        <authorList>
            <person name="Li J."/>
        </authorList>
    </citation>
    <scope>NUCLEOTIDE SEQUENCE [LARGE SCALE GENOMIC DNA]</scope>
</reference>
<proteinExistence type="predicted"/>
<feature type="compositionally biased region" description="Low complexity" evidence="1">
    <location>
        <begin position="200"/>
        <end position="212"/>
    </location>
</feature>
<evidence type="ECO:0000256" key="2">
    <source>
        <dbReference type="SAM" id="SignalP"/>
    </source>
</evidence>
<dbReference type="EMBL" id="JBBPFD010000010">
    <property type="protein sequence ID" value="KAK7909808.1"/>
    <property type="molecule type" value="Genomic_DNA"/>
</dbReference>
<evidence type="ECO:0000313" key="4">
    <source>
        <dbReference type="Proteomes" id="UP001460270"/>
    </source>
</evidence>
<feature type="region of interest" description="Disordered" evidence="1">
    <location>
        <begin position="359"/>
        <end position="383"/>
    </location>
</feature>
<feature type="signal peptide" evidence="2">
    <location>
        <begin position="1"/>
        <end position="23"/>
    </location>
</feature>
<feature type="compositionally biased region" description="Basic and acidic residues" evidence="1">
    <location>
        <begin position="521"/>
        <end position="530"/>
    </location>
</feature>
<dbReference type="AlphaFoldDB" id="A0AAW0P4M0"/>
<sequence>MSAFLYSSCQSFVILFNWLRVCATYPNQAPLDSGVEAHKRYGLLSSEPGSVSVFGAETAQSRKAFSGDSQSVRFLQPSLLRNGHLTHNNPNPQPQFKDLTQVHGGHNAQPEQQSSRVNHNSFFLNQKGGATEFVAPSQSRLSPILRKPSQQQGPLSPSPSQVQKAYHYEQIPRSDTSSSAAASHESRSGERIDWQSPNNSPKSFRSFGFSSSQGNANRNNNKKDVHVGTSGVQASKLPSFVNQKSSLLPSASSKDLEKQTSSINTQLPQGEFPSKTSYKRFQSYLLRNIHTTGAPKLESNPNFQHSLHRGQDFNQQTKTNLHSVNSMLVHNNNQLVDNTMKHDPASAIYRASKDTLSSHVDSNSAKSSFLDTESPAKPYKESYMRPPRMQKYSFGQRLTSHDKTSRHFLDVTPSSLHKYGSANGKGGEHDVEMSLAKPTDVIKHSRSMIPLSKRFKQGKVKNSDKAVTYDDIIGSASFSSVTPVDLAGTSHRNVTEESSVGGKRLHFSKAEAETELGISDLSERESEAKSVPRGLQSEPEENIESDSLLELDYLRTSTGNISFQSLNLNM</sequence>
<accession>A0AAW0P4M0</accession>
<comment type="caution">
    <text evidence="3">The sequence shown here is derived from an EMBL/GenBank/DDBJ whole genome shotgun (WGS) entry which is preliminary data.</text>
</comment>
<feature type="region of interest" description="Disordered" evidence="1">
    <location>
        <begin position="519"/>
        <end position="543"/>
    </location>
</feature>
<feature type="region of interest" description="Disordered" evidence="1">
    <location>
        <begin position="82"/>
        <end position="116"/>
    </location>
</feature>
<gene>
    <name evidence="3" type="ORF">WMY93_014492</name>
</gene>
<feature type="region of interest" description="Disordered" evidence="1">
    <location>
        <begin position="170"/>
        <end position="230"/>
    </location>
</feature>
<keyword evidence="2" id="KW-0732">Signal</keyword>
<dbReference type="Proteomes" id="UP001460270">
    <property type="component" value="Unassembled WGS sequence"/>
</dbReference>
<keyword evidence="4" id="KW-1185">Reference proteome</keyword>
<feature type="compositionally biased region" description="Low complexity" evidence="1">
    <location>
        <begin position="174"/>
        <end position="183"/>
    </location>
</feature>